<proteinExistence type="predicted"/>
<dbReference type="InterPro" id="IPR006058">
    <property type="entry name" value="2Fe2S_fd_BS"/>
</dbReference>
<evidence type="ECO:0000313" key="3">
    <source>
        <dbReference type="Proteomes" id="UP000799291"/>
    </source>
</evidence>
<dbReference type="OrthoDB" id="5336357at2759"/>
<gene>
    <name evidence="2" type="ORF">K458DRAFT_381552</name>
</gene>
<feature type="region of interest" description="Disordered" evidence="1">
    <location>
        <begin position="1"/>
        <end position="31"/>
    </location>
</feature>
<keyword evidence="3" id="KW-1185">Reference proteome</keyword>
<dbReference type="AlphaFoldDB" id="A0A6G1JNA7"/>
<sequence>MTLKRKRSCDSSPVSVSSFGGVATPEAHSPTPFPHNFDGAMDLDSCAHRGTGWDFSSIGRVKGSEWGLRTRKRVRDNRPEERVIHENTISKLFSAQRKHPHAEPIMSDALPSQSTTIVQRLTQKSTLHTFWKLPAPPVQPPAFPIPQQHMSNTPRCEDCDATLQQDVNAIDVDMEVDGPMERSPFACDDCGRAVCGTCAVVACRRHCLGCATSARNSRRWW</sequence>
<dbReference type="Proteomes" id="UP000799291">
    <property type="component" value="Unassembled WGS sequence"/>
</dbReference>
<name>A0A6G1JNA7_9PLEO</name>
<accession>A0A6G1JNA7</accession>
<reference evidence="2" key="1">
    <citation type="journal article" date="2020" name="Stud. Mycol.">
        <title>101 Dothideomycetes genomes: a test case for predicting lifestyles and emergence of pathogens.</title>
        <authorList>
            <person name="Haridas S."/>
            <person name="Albert R."/>
            <person name="Binder M."/>
            <person name="Bloem J."/>
            <person name="Labutti K."/>
            <person name="Salamov A."/>
            <person name="Andreopoulos B."/>
            <person name="Baker S."/>
            <person name="Barry K."/>
            <person name="Bills G."/>
            <person name="Bluhm B."/>
            <person name="Cannon C."/>
            <person name="Castanera R."/>
            <person name="Culley D."/>
            <person name="Daum C."/>
            <person name="Ezra D."/>
            <person name="Gonzalez J."/>
            <person name="Henrissat B."/>
            <person name="Kuo A."/>
            <person name="Liang C."/>
            <person name="Lipzen A."/>
            <person name="Lutzoni F."/>
            <person name="Magnuson J."/>
            <person name="Mondo S."/>
            <person name="Nolan M."/>
            <person name="Ohm R."/>
            <person name="Pangilinan J."/>
            <person name="Park H.-J."/>
            <person name="Ramirez L."/>
            <person name="Alfaro M."/>
            <person name="Sun H."/>
            <person name="Tritt A."/>
            <person name="Yoshinaga Y."/>
            <person name="Zwiers L.-H."/>
            <person name="Turgeon B."/>
            <person name="Goodwin S."/>
            <person name="Spatafora J."/>
            <person name="Crous P."/>
            <person name="Grigoriev I."/>
        </authorList>
    </citation>
    <scope>NUCLEOTIDE SEQUENCE</scope>
    <source>
        <strain evidence="2">CBS 122367</strain>
    </source>
</reference>
<evidence type="ECO:0000256" key="1">
    <source>
        <dbReference type="SAM" id="MobiDB-lite"/>
    </source>
</evidence>
<dbReference type="PROSITE" id="PS00197">
    <property type="entry name" value="2FE2S_FER_1"/>
    <property type="match status" value="1"/>
</dbReference>
<dbReference type="GO" id="GO:0051537">
    <property type="term" value="F:2 iron, 2 sulfur cluster binding"/>
    <property type="evidence" value="ECO:0007669"/>
    <property type="project" value="InterPro"/>
</dbReference>
<protein>
    <submittedName>
        <fullName evidence="2">Uncharacterized protein</fullName>
    </submittedName>
</protein>
<dbReference type="EMBL" id="MU005569">
    <property type="protein sequence ID" value="KAF2691710.1"/>
    <property type="molecule type" value="Genomic_DNA"/>
</dbReference>
<evidence type="ECO:0000313" key="2">
    <source>
        <dbReference type="EMBL" id="KAF2691710.1"/>
    </source>
</evidence>
<organism evidence="2 3">
    <name type="scientific">Lentithecium fluviatile CBS 122367</name>
    <dbReference type="NCBI Taxonomy" id="1168545"/>
    <lineage>
        <taxon>Eukaryota</taxon>
        <taxon>Fungi</taxon>
        <taxon>Dikarya</taxon>
        <taxon>Ascomycota</taxon>
        <taxon>Pezizomycotina</taxon>
        <taxon>Dothideomycetes</taxon>
        <taxon>Pleosporomycetidae</taxon>
        <taxon>Pleosporales</taxon>
        <taxon>Massarineae</taxon>
        <taxon>Lentitheciaceae</taxon>
        <taxon>Lentithecium</taxon>
    </lineage>
</organism>